<keyword evidence="3" id="KW-1185">Reference proteome</keyword>
<proteinExistence type="predicted"/>
<reference evidence="2 3" key="1">
    <citation type="submission" date="2019-08" db="EMBL/GenBank/DDBJ databases">
        <title>Complete genome sequence of Terriglobus albidus strain ORNL.</title>
        <authorList>
            <person name="Podar M."/>
        </authorList>
    </citation>
    <scope>NUCLEOTIDE SEQUENCE [LARGE SCALE GENOMIC DNA]</scope>
    <source>
        <strain evidence="2 3">ORNL</strain>
    </source>
</reference>
<dbReference type="AlphaFoldDB" id="A0A5B9E4N5"/>
<feature type="compositionally biased region" description="Basic and acidic residues" evidence="1">
    <location>
        <begin position="8"/>
        <end position="29"/>
    </location>
</feature>
<dbReference type="Proteomes" id="UP000321820">
    <property type="component" value="Chromosome"/>
</dbReference>
<evidence type="ECO:0000256" key="1">
    <source>
        <dbReference type="SAM" id="MobiDB-lite"/>
    </source>
</evidence>
<accession>A0A5B9E4N5</accession>
<dbReference type="KEGG" id="talb:FTW19_04105"/>
<sequence length="128" mass="14234">MGVFRNENAAERFSRDTPQREKGSKDSGRLHQFKIEKPNFVVTGTHLSRVEIWSWPTGTGITEPTLVGKATLTTAPGKHEKWVLRIPPDLLSTEIFATVFDSTGNEIGKKSLPYQGATALYEALYGKK</sequence>
<evidence type="ECO:0000313" key="2">
    <source>
        <dbReference type="EMBL" id="QEE27263.1"/>
    </source>
</evidence>
<organism evidence="2 3">
    <name type="scientific">Terriglobus albidus</name>
    <dbReference type="NCBI Taxonomy" id="1592106"/>
    <lineage>
        <taxon>Bacteria</taxon>
        <taxon>Pseudomonadati</taxon>
        <taxon>Acidobacteriota</taxon>
        <taxon>Terriglobia</taxon>
        <taxon>Terriglobales</taxon>
        <taxon>Acidobacteriaceae</taxon>
        <taxon>Terriglobus</taxon>
    </lineage>
</organism>
<protein>
    <submittedName>
        <fullName evidence="2">Uncharacterized protein</fullName>
    </submittedName>
</protein>
<name>A0A5B9E4N5_9BACT</name>
<evidence type="ECO:0000313" key="3">
    <source>
        <dbReference type="Proteomes" id="UP000321820"/>
    </source>
</evidence>
<dbReference type="EMBL" id="CP042806">
    <property type="protein sequence ID" value="QEE27263.1"/>
    <property type="molecule type" value="Genomic_DNA"/>
</dbReference>
<feature type="region of interest" description="Disordered" evidence="1">
    <location>
        <begin position="1"/>
        <end position="29"/>
    </location>
</feature>
<dbReference type="RefSeq" id="WP_147646456.1">
    <property type="nucleotide sequence ID" value="NZ_CP042806.1"/>
</dbReference>
<gene>
    <name evidence="2" type="ORF">FTW19_04105</name>
</gene>